<dbReference type="EMBL" id="BGPR01002902">
    <property type="protein sequence ID" value="GBM80768.1"/>
    <property type="molecule type" value="Genomic_DNA"/>
</dbReference>
<evidence type="ECO:0000256" key="1">
    <source>
        <dbReference type="SAM" id="MobiDB-lite"/>
    </source>
</evidence>
<feature type="region of interest" description="Disordered" evidence="1">
    <location>
        <begin position="100"/>
        <end position="138"/>
    </location>
</feature>
<sequence length="138" mass="14891">MCLCLSVCYVCLSVIYKPFILLTVGAQENIPLFSLGPALNPFEGGRKSAVKSCFSEQKPMRIAGVLGNARSVVRTALSSHRWCAQLRYFCHSSVPHQARSDASASVPDAATSPAEPPANCRRKRPRGQLASAALHFTS</sequence>
<dbReference type="Proteomes" id="UP000499080">
    <property type="component" value="Unassembled WGS sequence"/>
</dbReference>
<reference evidence="2 3" key="1">
    <citation type="journal article" date="2019" name="Sci. Rep.">
        <title>Orb-weaving spider Araneus ventricosus genome elucidates the spidroin gene catalogue.</title>
        <authorList>
            <person name="Kono N."/>
            <person name="Nakamura H."/>
            <person name="Ohtoshi R."/>
            <person name="Moran D.A.P."/>
            <person name="Shinohara A."/>
            <person name="Yoshida Y."/>
            <person name="Fujiwara M."/>
            <person name="Mori M."/>
            <person name="Tomita M."/>
            <person name="Arakawa K."/>
        </authorList>
    </citation>
    <scope>NUCLEOTIDE SEQUENCE [LARGE SCALE GENOMIC DNA]</scope>
</reference>
<organism evidence="2 3">
    <name type="scientific">Araneus ventricosus</name>
    <name type="common">Orbweaver spider</name>
    <name type="synonym">Epeira ventricosa</name>
    <dbReference type="NCBI Taxonomy" id="182803"/>
    <lineage>
        <taxon>Eukaryota</taxon>
        <taxon>Metazoa</taxon>
        <taxon>Ecdysozoa</taxon>
        <taxon>Arthropoda</taxon>
        <taxon>Chelicerata</taxon>
        <taxon>Arachnida</taxon>
        <taxon>Araneae</taxon>
        <taxon>Araneomorphae</taxon>
        <taxon>Entelegynae</taxon>
        <taxon>Araneoidea</taxon>
        <taxon>Araneidae</taxon>
        <taxon>Araneus</taxon>
    </lineage>
</organism>
<evidence type="ECO:0000313" key="2">
    <source>
        <dbReference type="EMBL" id="GBM80768.1"/>
    </source>
</evidence>
<name>A0A4Y2ISB6_ARAVE</name>
<evidence type="ECO:0000313" key="3">
    <source>
        <dbReference type="Proteomes" id="UP000499080"/>
    </source>
</evidence>
<comment type="caution">
    <text evidence="2">The sequence shown here is derived from an EMBL/GenBank/DDBJ whole genome shotgun (WGS) entry which is preliminary data.</text>
</comment>
<proteinExistence type="predicted"/>
<keyword evidence="3" id="KW-1185">Reference proteome</keyword>
<protein>
    <submittedName>
        <fullName evidence="2">Uncharacterized protein</fullName>
    </submittedName>
</protein>
<gene>
    <name evidence="2" type="ORF">AVEN_10632_1</name>
</gene>
<dbReference type="AlphaFoldDB" id="A0A4Y2ISB6"/>
<accession>A0A4Y2ISB6</accession>